<feature type="transmembrane region" description="Helical" evidence="6">
    <location>
        <begin position="239"/>
        <end position="258"/>
    </location>
</feature>
<dbReference type="InterPro" id="IPR037185">
    <property type="entry name" value="EmrE-like"/>
</dbReference>
<feature type="transmembrane region" description="Helical" evidence="6">
    <location>
        <begin position="36"/>
        <end position="57"/>
    </location>
</feature>
<feature type="transmembrane region" description="Helical" evidence="6">
    <location>
        <begin position="96"/>
        <end position="114"/>
    </location>
</feature>
<comment type="caution">
    <text evidence="8">The sequence shown here is derived from an EMBL/GenBank/DDBJ whole genome shotgun (WGS) entry which is preliminary data.</text>
</comment>
<feature type="transmembrane region" description="Helical" evidence="6">
    <location>
        <begin position="121"/>
        <end position="138"/>
    </location>
</feature>
<evidence type="ECO:0000313" key="8">
    <source>
        <dbReference type="EMBL" id="KMW59708.1"/>
    </source>
</evidence>
<keyword evidence="3 6" id="KW-0812">Transmembrane</keyword>
<dbReference type="PANTHER" id="PTHR22911">
    <property type="entry name" value="ACYL-MALONYL CONDENSING ENZYME-RELATED"/>
    <property type="match status" value="1"/>
</dbReference>
<feature type="transmembrane region" description="Helical" evidence="6">
    <location>
        <begin position="264"/>
        <end position="282"/>
    </location>
</feature>
<protein>
    <submittedName>
        <fullName evidence="8">Putative membrane protein</fullName>
    </submittedName>
</protein>
<dbReference type="PATRIC" id="fig|1675527.3.peg.4925"/>
<comment type="subcellular location">
    <subcellularLocation>
        <location evidence="1">Membrane</location>
        <topology evidence="1">Multi-pass membrane protein</topology>
    </subcellularLocation>
</comment>
<sequence>MNPSRGILLMVTAISLFSIMGALVKAADRIPAGEIVFFRAFCALPVLVVWLALRGGLREGLRVQSWRGHAVRAIAGSCAMGLGFYGIKLIPLPEATAIRFVTPILVVVFAALILGEVIRRFRVTAVLVGLVGVMIIIWPRLDLELGDAAFLGASATLVSAGLAAFAQVILKGMAGKESTTAIVFYFLGTASTLSLLSLPFGWVWPVGVEWVWLVGAGLFGGLGQLFVTASYKHADAGTLAPFTYVGMIWALGLGYVFFGEVPTLAMLGGAALVIASGIAIVLRERALGHQRTAEQKVRSLLKNG</sequence>
<feature type="transmembrane region" description="Helical" evidence="6">
    <location>
        <begin position="182"/>
        <end position="204"/>
    </location>
</feature>
<evidence type="ECO:0000256" key="1">
    <source>
        <dbReference type="ARBA" id="ARBA00004141"/>
    </source>
</evidence>
<evidence type="ECO:0000256" key="4">
    <source>
        <dbReference type="ARBA" id="ARBA00022989"/>
    </source>
</evidence>
<dbReference type="GO" id="GO:0016020">
    <property type="term" value="C:membrane"/>
    <property type="evidence" value="ECO:0007669"/>
    <property type="project" value="UniProtKB-SubCell"/>
</dbReference>
<dbReference type="STRING" id="1675527.AIOL_004691"/>
<dbReference type="Proteomes" id="UP000037178">
    <property type="component" value="Unassembled WGS sequence"/>
</dbReference>
<dbReference type="AlphaFoldDB" id="A0A0J9H1W4"/>
<dbReference type="SUPFAM" id="SSF103481">
    <property type="entry name" value="Multidrug resistance efflux transporter EmrE"/>
    <property type="match status" value="2"/>
</dbReference>
<keyword evidence="5 6" id="KW-0472">Membrane</keyword>
<accession>A0A0J9H1W4</accession>
<feature type="domain" description="EamA" evidence="7">
    <location>
        <begin position="5"/>
        <end position="137"/>
    </location>
</feature>
<evidence type="ECO:0000259" key="7">
    <source>
        <dbReference type="Pfam" id="PF00892"/>
    </source>
</evidence>
<keyword evidence="4 6" id="KW-1133">Transmembrane helix</keyword>
<evidence type="ECO:0000256" key="5">
    <source>
        <dbReference type="ARBA" id="ARBA00023136"/>
    </source>
</evidence>
<reference evidence="8 9" key="1">
    <citation type="submission" date="2015-06" db="EMBL/GenBank/DDBJ databases">
        <title>Draft genome sequence of an Alphaproteobacteria species associated to the Mediterranean sponge Oscarella lobularis.</title>
        <authorList>
            <person name="Jourda C."/>
            <person name="Santini S."/>
            <person name="Claverie J.-M."/>
        </authorList>
    </citation>
    <scope>NUCLEOTIDE SEQUENCE [LARGE SCALE GENOMIC DNA]</scope>
    <source>
        <strain evidence="8">IGS</strain>
    </source>
</reference>
<dbReference type="Pfam" id="PF00892">
    <property type="entry name" value="EamA"/>
    <property type="match status" value="2"/>
</dbReference>
<evidence type="ECO:0000256" key="6">
    <source>
        <dbReference type="SAM" id="Phobius"/>
    </source>
</evidence>
<dbReference type="InterPro" id="IPR000620">
    <property type="entry name" value="EamA_dom"/>
</dbReference>
<feature type="transmembrane region" description="Helical" evidence="6">
    <location>
        <begin position="150"/>
        <end position="170"/>
    </location>
</feature>
<dbReference type="PANTHER" id="PTHR22911:SF6">
    <property type="entry name" value="SOLUTE CARRIER FAMILY 35 MEMBER G1"/>
    <property type="match status" value="1"/>
</dbReference>
<feature type="domain" description="EamA" evidence="7">
    <location>
        <begin position="152"/>
        <end position="280"/>
    </location>
</feature>
<dbReference type="EMBL" id="LFTY01000002">
    <property type="protein sequence ID" value="KMW59708.1"/>
    <property type="molecule type" value="Genomic_DNA"/>
</dbReference>
<evidence type="ECO:0000313" key="9">
    <source>
        <dbReference type="Proteomes" id="UP000037178"/>
    </source>
</evidence>
<dbReference type="RefSeq" id="WP_049645142.1">
    <property type="nucleotide sequence ID" value="NZ_LFTY01000002.1"/>
</dbReference>
<evidence type="ECO:0000256" key="3">
    <source>
        <dbReference type="ARBA" id="ARBA00022692"/>
    </source>
</evidence>
<name>A0A0J9H1W4_9RHOB</name>
<comment type="similarity">
    <text evidence="2">Belongs to the drug/metabolite transporter (DMT) superfamily. 10 TMS drug/metabolite exporter (DME) (TC 2.A.7.3) family.</text>
</comment>
<organism evidence="8 9">
    <name type="scientific">Candidatus Rhodobacter oscarellae</name>
    <dbReference type="NCBI Taxonomy" id="1675527"/>
    <lineage>
        <taxon>Bacteria</taxon>
        <taxon>Pseudomonadati</taxon>
        <taxon>Pseudomonadota</taxon>
        <taxon>Alphaproteobacteria</taxon>
        <taxon>Rhodobacterales</taxon>
        <taxon>Rhodobacter group</taxon>
        <taxon>Rhodobacter</taxon>
    </lineage>
</organism>
<gene>
    <name evidence="8" type="ORF">AIOL_004691</name>
</gene>
<dbReference type="OrthoDB" id="8478503at2"/>
<evidence type="ECO:0000256" key="2">
    <source>
        <dbReference type="ARBA" id="ARBA00009853"/>
    </source>
</evidence>
<feature type="transmembrane region" description="Helical" evidence="6">
    <location>
        <begin position="69"/>
        <end position="90"/>
    </location>
</feature>
<feature type="transmembrane region" description="Helical" evidence="6">
    <location>
        <begin position="210"/>
        <end position="227"/>
    </location>
</feature>
<proteinExistence type="inferred from homology"/>
<keyword evidence="9" id="KW-1185">Reference proteome</keyword>